<evidence type="ECO:0000313" key="2">
    <source>
        <dbReference type="Proteomes" id="UP001381693"/>
    </source>
</evidence>
<dbReference type="Proteomes" id="UP001381693">
    <property type="component" value="Unassembled WGS sequence"/>
</dbReference>
<organism evidence="1 2">
    <name type="scientific">Halocaridina rubra</name>
    <name type="common">Hawaiian red shrimp</name>
    <dbReference type="NCBI Taxonomy" id="373956"/>
    <lineage>
        <taxon>Eukaryota</taxon>
        <taxon>Metazoa</taxon>
        <taxon>Ecdysozoa</taxon>
        <taxon>Arthropoda</taxon>
        <taxon>Crustacea</taxon>
        <taxon>Multicrustacea</taxon>
        <taxon>Malacostraca</taxon>
        <taxon>Eumalacostraca</taxon>
        <taxon>Eucarida</taxon>
        <taxon>Decapoda</taxon>
        <taxon>Pleocyemata</taxon>
        <taxon>Caridea</taxon>
        <taxon>Atyoidea</taxon>
        <taxon>Atyidae</taxon>
        <taxon>Halocaridina</taxon>
    </lineage>
</organism>
<evidence type="ECO:0000313" key="1">
    <source>
        <dbReference type="EMBL" id="KAK7073618.1"/>
    </source>
</evidence>
<accession>A0AAN8X3V1</accession>
<sequence>MEQVSQFVDNKSLMTSVPACPVSLREDFAIQRQQKNYDNCLNMPWEDWRSQLHITDNRDLLLVFQHSFPGRAERVYSLLMDNKELISNVPV</sequence>
<dbReference type="AlphaFoldDB" id="A0AAN8X3V1"/>
<keyword evidence="2" id="KW-1185">Reference proteome</keyword>
<comment type="caution">
    <text evidence="1">The sequence shown here is derived from an EMBL/GenBank/DDBJ whole genome shotgun (WGS) entry which is preliminary data.</text>
</comment>
<protein>
    <submittedName>
        <fullName evidence="1">Uncharacterized protein</fullName>
    </submittedName>
</protein>
<gene>
    <name evidence="1" type="ORF">SK128_019637</name>
</gene>
<name>A0AAN8X3V1_HALRR</name>
<dbReference type="EMBL" id="JAXCGZ010012370">
    <property type="protein sequence ID" value="KAK7073618.1"/>
    <property type="molecule type" value="Genomic_DNA"/>
</dbReference>
<reference evidence="1 2" key="1">
    <citation type="submission" date="2023-11" db="EMBL/GenBank/DDBJ databases">
        <title>Halocaridina rubra genome assembly.</title>
        <authorList>
            <person name="Smith C."/>
        </authorList>
    </citation>
    <scope>NUCLEOTIDE SEQUENCE [LARGE SCALE GENOMIC DNA]</scope>
    <source>
        <strain evidence="1">EP-1</strain>
        <tissue evidence="1">Whole</tissue>
    </source>
</reference>
<proteinExistence type="predicted"/>